<evidence type="ECO:0000256" key="3">
    <source>
        <dbReference type="ARBA" id="ARBA00023315"/>
    </source>
</evidence>
<dbReference type="RefSeq" id="WP_120713950.1">
    <property type="nucleotide sequence ID" value="NZ_RBCJ01000005.1"/>
</dbReference>
<dbReference type="GO" id="GO:0006654">
    <property type="term" value="P:phosphatidic acid biosynthetic process"/>
    <property type="evidence" value="ECO:0007669"/>
    <property type="project" value="TreeGrafter"/>
</dbReference>
<dbReference type="AlphaFoldDB" id="A0A3B0BX79"/>
<dbReference type="OrthoDB" id="1450572at2"/>
<dbReference type="SUPFAM" id="SSF69593">
    <property type="entry name" value="Glycerol-3-phosphate (1)-acyltransferase"/>
    <property type="match status" value="1"/>
</dbReference>
<gene>
    <name evidence="5" type="ORF">D7Z94_22860</name>
</gene>
<dbReference type="Pfam" id="PF01553">
    <property type="entry name" value="Acyltransferase"/>
    <property type="match status" value="1"/>
</dbReference>
<keyword evidence="2 5" id="KW-0808">Transferase</keyword>
<sequence>MGLFKENPFGHILFLKKWLIRVMGLMTHSRYKGFNTLEIEGSEILRNLPETNVLFVSNHQTYFADVVAMFHVFNASLSGREDSLKNLGYLWNPKLNVYYVAAAETMKKNLLTKVFAYAGSISVERTWRSEGQDVKRQVKMSDISNIGKALTDGWVITFPQGTTTPWKPLRKGTAHIIKKYKPVVVPVVIDGFRRSFDKKGLRVKKKGILQSMVIKGPLEIDYKNESAESIIEKLEYAIEQHPSFLKVISQKELLAYEQENELRRFRNRKKV</sequence>
<dbReference type="EMBL" id="RBCJ01000005">
    <property type="protein sequence ID" value="RKN78053.1"/>
    <property type="molecule type" value="Genomic_DNA"/>
</dbReference>
<evidence type="ECO:0000256" key="2">
    <source>
        <dbReference type="ARBA" id="ARBA00022679"/>
    </source>
</evidence>
<evidence type="ECO:0000313" key="6">
    <source>
        <dbReference type="Proteomes" id="UP000276603"/>
    </source>
</evidence>
<evidence type="ECO:0000256" key="1">
    <source>
        <dbReference type="ARBA" id="ARBA00005189"/>
    </source>
</evidence>
<evidence type="ECO:0000259" key="4">
    <source>
        <dbReference type="SMART" id="SM00563"/>
    </source>
</evidence>
<dbReference type="Proteomes" id="UP000276603">
    <property type="component" value="Unassembled WGS sequence"/>
</dbReference>
<name>A0A3B0BX79_9FLAO</name>
<comment type="caution">
    <text evidence="5">The sequence shown here is derived from an EMBL/GenBank/DDBJ whole genome shotgun (WGS) entry which is preliminary data.</text>
</comment>
<accession>A0A3B0BX79</accession>
<keyword evidence="3 5" id="KW-0012">Acyltransferase</keyword>
<dbReference type="GO" id="GO:0003841">
    <property type="term" value="F:1-acylglycerol-3-phosphate O-acyltransferase activity"/>
    <property type="evidence" value="ECO:0007669"/>
    <property type="project" value="TreeGrafter"/>
</dbReference>
<dbReference type="CDD" id="cd07989">
    <property type="entry name" value="LPLAT_AGPAT-like"/>
    <property type="match status" value="1"/>
</dbReference>
<dbReference type="InterPro" id="IPR002123">
    <property type="entry name" value="Plipid/glycerol_acylTrfase"/>
</dbReference>
<protein>
    <submittedName>
        <fullName evidence="5">1-acyl-sn-glycerol-3-phosphate acyltransferase</fullName>
    </submittedName>
</protein>
<dbReference type="PANTHER" id="PTHR10434:SF11">
    <property type="entry name" value="1-ACYL-SN-GLYCEROL-3-PHOSPHATE ACYLTRANSFERASE"/>
    <property type="match status" value="1"/>
</dbReference>
<dbReference type="PANTHER" id="PTHR10434">
    <property type="entry name" value="1-ACYL-SN-GLYCEROL-3-PHOSPHATE ACYLTRANSFERASE"/>
    <property type="match status" value="1"/>
</dbReference>
<keyword evidence="6" id="KW-1185">Reference proteome</keyword>
<dbReference type="SMART" id="SM00563">
    <property type="entry name" value="PlsC"/>
    <property type="match status" value="1"/>
</dbReference>
<reference evidence="5 6" key="1">
    <citation type="submission" date="2018-10" db="EMBL/GenBank/DDBJ databases">
        <title>Ulvibacterium marinum gen. nov., sp. nov., a novel marine bacterium of the family Flavobacteriaceae, isolated from a culture of the green alga Ulva prolifera.</title>
        <authorList>
            <person name="Zhang Z."/>
        </authorList>
    </citation>
    <scope>NUCLEOTIDE SEQUENCE [LARGE SCALE GENOMIC DNA]</scope>
    <source>
        <strain evidence="5 6">CCMM003</strain>
    </source>
</reference>
<organism evidence="5 6">
    <name type="scientific">Ulvibacterium marinum</name>
    <dbReference type="NCBI Taxonomy" id="2419782"/>
    <lineage>
        <taxon>Bacteria</taxon>
        <taxon>Pseudomonadati</taxon>
        <taxon>Bacteroidota</taxon>
        <taxon>Flavobacteriia</taxon>
        <taxon>Flavobacteriales</taxon>
        <taxon>Flavobacteriaceae</taxon>
        <taxon>Ulvibacterium</taxon>
    </lineage>
</organism>
<proteinExistence type="predicted"/>
<evidence type="ECO:0000313" key="5">
    <source>
        <dbReference type="EMBL" id="RKN78053.1"/>
    </source>
</evidence>
<feature type="domain" description="Phospholipid/glycerol acyltransferase" evidence="4">
    <location>
        <begin position="53"/>
        <end position="192"/>
    </location>
</feature>
<comment type="pathway">
    <text evidence="1">Lipid metabolism.</text>
</comment>